<reference evidence="2 3" key="1">
    <citation type="submission" date="2019-03" db="EMBL/GenBank/DDBJ databases">
        <title>Genomic Encyclopedia of Type Strains, Phase IV (KMG-IV): sequencing the most valuable type-strain genomes for metagenomic binning, comparative biology and taxonomic classification.</title>
        <authorList>
            <person name="Goeker M."/>
        </authorList>
    </citation>
    <scope>NUCLEOTIDE SEQUENCE [LARGE SCALE GENOMIC DNA]</scope>
    <source>
        <strain evidence="2 3">DSM 102940</strain>
    </source>
</reference>
<dbReference type="Gene3D" id="3.30.1490.130">
    <property type="entry name" value="D-aminoacylase. Domain 3"/>
    <property type="match status" value="1"/>
</dbReference>
<keyword evidence="3" id="KW-1185">Reference proteome</keyword>
<feature type="domain" description="Amidohydrolase 3" evidence="1">
    <location>
        <begin position="362"/>
        <end position="514"/>
    </location>
</feature>
<gene>
    <name evidence="2" type="ORF">EV214_12342</name>
</gene>
<comment type="caution">
    <text evidence="2">The sequence shown here is derived from an EMBL/GenBank/DDBJ whole genome shotgun (WGS) entry which is preliminary data.</text>
</comment>
<dbReference type="EMBL" id="SLWV01000023">
    <property type="protein sequence ID" value="TCO71054.1"/>
    <property type="molecule type" value="Genomic_DNA"/>
</dbReference>
<accession>A0A4R2KDN1</accession>
<dbReference type="Pfam" id="PF07969">
    <property type="entry name" value="Amidohydro_3"/>
    <property type="match status" value="2"/>
</dbReference>
<dbReference type="InterPro" id="IPR032466">
    <property type="entry name" value="Metal_Hydrolase"/>
</dbReference>
<dbReference type="InterPro" id="IPR013108">
    <property type="entry name" value="Amidohydro_3"/>
</dbReference>
<dbReference type="Gene3D" id="3.20.20.140">
    <property type="entry name" value="Metal-dependent hydrolases"/>
    <property type="match status" value="1"/>
</dbReference>
<dbReference type="InterPro" id="IPR018228">
    <property type="entry name" value="DNase_TatD-rel_CS"/>
</dbReference>
<dbReference type="GO" id="GO:0016811">
    <property type="term" value="F:hydrolase activity, acting on carbon-nitrogen (but not peptide) bonds, in linear amides"/>
    <property type="evidence" value="ECO:0007669"/>
    <property type="project" value="InterPro"/>
</dbReference>
<dbReference type="PANTHER" id="PTHR11647:SF1">
    <property type="entry name" value="COLLAPSIN RESPONSE MEDIATOR PROTEIN"/>
    <property type="match status" value="1"/>
</dbReference>
<name>A0A4R2KDN1_9FIRM</name>
<evidence type="ECO:0000259" key="1">
    <source>
        <dbReference type="Pfam" id="PF07969"/>
    </source>
</evidence>
<feature type="domain" description="Amidohydrolase 3" evidence="1">
    <location>
        <begin position="46"/>
        <end position="207"/>
    </location>
</feature>
<evidence type="ECO:0000313" key="3">
    <source>
        <dbReference type="Proteomes" id="UP000294919"/>
    </source>
</evidence>
<dbReference type="SUPFAM" id="SSF51338">
    <property type="entry name" value="Composite domain of metallo-dependent hydrolases"/>
    <property type="match status" value="1"/>
</dbReference>
<dbReference type="Proteomes" id="UP000294919">
    <property type="component" value="Unassembled WGS sequence"/>
</dbReference>
<dbReference type="CDD" id="cd01297">
    <property type="entry name" value="D-aminoacylase"/>
    <property type="match status" value="1"/>
</dbReference>
<sequence length="534" mass="60169">MHFDLLIRNAKIVDGAGVPWYKSDIGISGDKIVRIGNLVNATATIEIDASNKILSPGFIDTHTHFDLVPFAFAEAEDQTNKRRLYQGITTQIVGCCGISPAPISENKKSEWFDRTFALNNYKDAHWNSFSEYLEQLDHCCLGTNYACYVGHGTIRYNVMGYDDRSPNKEEMEKMKKLLAQSIEGGAIGMSTGLIYPPGVFASTEELVNLSSVLKKYNAIYASHIRNENTRWMESINEVIEIAMKNNIPAIIHHVKTKAKDSEQLVKNILQAIHDARNSNVDITFEQYPYEASSTGLTVILSSWIVEGGKDKILARLKDHALFKKMHADICKDYKWQNEEEEWAGSKNILILSAKNHEHFIGKTIYEIAKALGKKPIEAAFKILIGSDLQSYAAYFGIKQSDIKEIMNSPYGMFGSDSDPTKIGEHVHPRANGTFPRILGKYVREEKTISLENAIYKMTGFPATKFNLHQRGLIKENFYADIVLFDDKKIADTTTYVKPFEKPEGIDYVIVNGSIAIKNGEFTNKFAGKVLRKKY</sequence>
<dbReference type="RefSeq" id="WP_165916378.1">
    <property type="nucleotide sequence ID" value="NZ_SLWV01000023.1"/>
</dbReference>
<dbReference type="InterPro" id="IPR011059">
    <property type="entry name" value="Metal-dep_hydrolase_composite"/>
</dbReference>
<organism evidence="2 3">
    <name type="scientific">Marinisporobacter balticus</name>
    <dbReference type="NCBI Taxonomy" id="2018667"/>
    <lineage>
        <taxon>Bacteria</taxon>
        <taxon>Bacillati</taxon>
        <taxon>Bacillota</taxon>
        <taxon>Clostridia</taxon>
        <taxon>Peptostreptococcales</taxon>
        <taxon>Thermotaleaceae</taxon>
        <taxon>Marinisporobacter</taxon>
    </lineage>
</organism>
<evidence type="ECO:0000313" key="2">
    <source>
        <dbReference type="EMBL" id="TCO71054.1"/>
    </source>
</evidence>
<proteinExistence type="predicted"/>
<dbReference type="InterPro" id="IPR050378">
    <property type="entry name" value="Metallo-dep_Hydrolases_sf"/>
</dbReference>
<dbReference type="PANTHER" id="PTHR11647">
    <property type="entry name" value="HYDRANTOINASE/DIHYDROPYRIMIDINASE FAMILY MEMBER"/>
    <property type="match status" value="1"/>
</dbReference>
<dbReference type="SUPFAM" id="SSF51556">
    <property type="entry name" value="Metallo-dependent hydrolases"/>
    <property type="match status" value="1"/>
</dbReference>
<protein>
    <submittedName>
        <fullName evidence="2">N-acyl-D-amino-acid deacylase</fullName>
    </submittedName>
</protein>
<dbReference type="GO" id="GO:0005829">
    <property type="term" value="C:cytosol"/>
    <property type="evidence" value="ECO:0007669"/>
    <property type="project" value="TreeGrafter"/>
</dbReference>
<dbReference type="GO" id="GO:0016812">
    <property type="term" value="F:hydrolase activity, acting on carbon-nitrogen (but not peptide) bonds, in cyclic amides"/>
    <property type="evidence" value="ECO:0007669"/>
    <property type="project" value="TreeGrafter"/>
</dbReference>
<dbReference type="AlphaFoldDB" id="A0A4R2KDN1"/>
<dbReference type="InterPro" id="IPR023100">
    <property type="entry name" value="D-aminoacylase_insert_dom_sf"/>
</dbReference>
<dbReference type="PROSITE" id="PS01137">
    <property type="entry name" value="TATD_1"/>
    <property type="match status" value="1"/>
</dbReference>
<dbReference type="Gene3D" id="2.30.40.10">
    <property type="entry name" value="Urease, subunit C, domain 1"/>
    <property type="match status" value="1"/>
</dbReference>